<keyword evidence="2 4" id="KW-0067">ATP-binding</keyword>
<evidence type="ECO:0000313" key="7">
    <source>
        <dbReference type="EMBL" id="SCL33993.1"/>
    </source>
</evidence>
<dbReference type="Gene3D" id="1.25.40.10">
    <property type="entry name" value="Tetratricopeptide repeat domain"/>
    <property type="match status" value="1"/>
</dbReference>
<dbReference type="GO" id="GO:0016887">
    <property type="term" value="F:ATP hydrolysis activity"/>
    <property type="evidence" value="ECO:0007669"/>
    <property type="project" value="InterPro"/>
</dbReference>
<feature type="compositionally biased region" description="Low complexity" evidence="5">
    <location>
        <begin position="1"/>
        <end position="23"/>
    </location>
</feature>
<keyword evidence="3" id="KW-0175">Coiled coil</keyword>
<dbReference type="OrthoDB" id="9809379at2"/>
<accession>A0A1C6SXI1</accession>
<dbReference type="FunFam" id="3.40.50.300:FF:001025">
    <property type="entry name" value="ATPase family, AAA domain-containing 2B"/>
    <property type="match status" value="1"/>
</dbReference>
<name>A0A1C6SXI1_9ACTN</name>
<dbReference type="Pfam" id="PF17862">
    <property type="entry name" value="AAA_lid_3"/>
    <property type="match status" value="1"/>
</dbReference>
<comment type="similarity">
    <text evidence="4">Belongs to the AAA ATPase family.</text>
</comment>
<dbReference type="EMBL" id="FMHW01000002">
    <property type="protein sequence ID" value="SCL33993.1"/>
    <property type="molecule type" value="Genomic_DNA"/>
</dbReference>
<protein>
    <submittedName>
        <fullName evidence="7">ATPase family associated with various cellular activities (AAA)</fullName>
    </submittedName>
</protein>
<dbReference type="PANTHER" id="PTHR23077:SF171">
    <property type="entry name" value="NUCLEAR VALOSIN-CONTAINING PROTEIN-LIKE"/>
    <property type="match status" value="1"/>
</dbReference>
<feature type="region of interest" description="Disordered" evidence="5">
    <location>
        <begin position="105"/>
        <end position="153"/>
    </location>
</feature>
<dbReference type="InterPro" id="IPR003593">
    <property type="entry name" value="AAA+_ATPase"/>
</dbReference>
<dbReference type="PANTHER" id="PTHR23077">
    <property type="entry name" value="AAA-FAMILY ATPASE"/>
    <property type="match status" value="1"/>
</dbReference>
<dbReference type="Gene3D" id="1.10.8.60">
    <property type="match status" value="1"/>
</dbReference>
<dbReference type="Gene3D" id="3.40.50.300">
    <property type="entry name" value="P-loop containing nucleotide triphosphate hydrolases"/>
    <property type="match status" value="1"/>
</dbReference>
<keyword evidence="8" id="KW-1185">Reference proteome</keyword>
<feature type="compositionally biased region" description="Low complexity" evidence="5">
    <location>
        <begin position="134"/>
        <end position="144"/>
    </location>
</feature>
<evidence type="ECO:0000313" key="8">
    <source>
        <dbReference type="Proteomes" id="UP000198959"/>
    </source>
</evidence>
<reference evidence="8" key="1">
    <citation type="submission" date="2016-06" db="EMBL/GenBank/DDBJ databases">
        <authorList>
            <person name="Varghese N."/>
            <person name="Submissions Spin"/>
        </authorList>
    </citation>
    <scope>NUCLEOTIDE SEQUENCE [LARGE SCALE GENOMIC DNA]</scope>
    <source>
        <strain evidence="8">DSM 43817</strain>
    </source>
</reference>
<keyword evidence="1 4" id="KW-0547">Nucleotide-binding</keyword>
<dbReference type="GO" id="GO:0005524">
    <property type="term" value="F:ATP binding"/>
    <property type="evidence" value="ECO:0007669"/>
    <property type="project" value="UniProtKB-KW"/>
</dbReference>
<dbReference type="InterPro" id="IPR011990">
    <property type="entry name" value="TPR-like_helical_dom_sf"/>
</dbReference>
<evidence type="ECO:0000256" key="3">
    <source>
        <dbReference type="ARBA" id="ARBA00023054"/>
    </source>
</evidence>
<dbReference type="SUPFAM" id="SSF52540">
    <property type="entry name" value="P-loop containing nucleoside triphosphate hydrolases"/>
    <property type="match status" value="1"/>
</dbReference>
<dbReference type="Pfam" id="PF14559">
    <property type="entry name" value="TPR_19"/>
    <property type="match status" value="1"/>
</dbReference>
<dbReference type="InterPro" id="IPR003959">
    <property type="entry name" value="ATPase_AAA_core"/>
</dbReference>
<dbReference type="InterPro" id="IPR003960">
    <property type="entry name" value="ATPase_AAA_CS"/>
</dbReference>
<evidence type="ECO:0000259" key="6">
    <source>
        <dbReference type="SMART" id="SM00382"/>
    </source>
</evidence>
<dbReference type="PROSITE" id="PS00674">
    <property type="entry name" value="AAA"/>
    <property type="match status" value="1"/>
</dbReference>
<sequence length="480" mass="50902">MRSRPGADAWRAGRGRVAGQARARGQRGGHYPALVTSADPLIASLTAAVDARPDDLPLRLHLAGLLLDAGRAGEAIAHLGQALTHDPGNTGAQSLMQRALGVPPAGRVTTGAGGAPSRGGALPAPTPGTPPTPTAGAPGSAGRAVDGTAPEPPADPLAAYERELADVVPPRFVRSGDEPEPVTGDADRAYDVEASTVRLADVGGMGAVKERLELAFLGPLRNPELRRMYGKSLRGGLMLYGPPGCGKTFLARAVAGEMGAKFLSLSIVDVLDMWMGNSERNLHELFQAARRNAPCVLFLDEVDALGHKRSKVTSSSMRTVGNQLLAELDGMEGNNEGVFVLAATNTPWDVDAALRRPGRLDRMVLVLPPDAEARRAILEYHLRDRPIAGIDLRKVVAATEDFSGADLAHLCETAAEFAMADSVRRGEVRMIGQGDLDRALKEVRPSTRPWLATARNVAMFANEGGVYDDLVAYLKRRRML</sequence>
<dbReference type="InterPro" id="IPR050168">
    <property type="entry name" value="AAA_ATPase_domain"/>
</dbReference>
<dbReference type="Proteomes" id="UP000198959">
    <property type="component" value="Unassembled WGS sequence"/>
</dbReference>
<evidence type="ECO:0000256" key="4">
    <source>
        <dbReference type="RuleBase" id="RU003651"/>
    </source>
</evidence>
<dbReference type="InterPro" id="IPR027417">
    <property type="entry name" value="P-loop_NTPase"/>
</dbReference>
<evidence type="ECO:0000256" key="5">
    <source>
        <dbReference type="SAM" id="MobiDB-lite"/>
    </source>
</evidence>
<feature type="region of interest" description="Disordered" evidence="5">
    <location>
        <begin position="1"/>
        <end position="31"/>
    </location>
</feature>
<evidence type="ECO:0000256" key="2">
    <source>
        <dbReference type="ARBA" id="ARBA00022840"/>
    </source>
</evidence>
<evidence type="ECO:0000256" key="1">
    <source>
        <dbReference type="ARBA" id="ARBA00022741"/>
    </source>
</evidence>
<dbReference type="STRING" id="145854.GA0074692_3714"/>
<gene>
    <name evidence="7" type="ORF">GA0074692_3714</name>
</gene>
<dbReference type="Pfam" id="PF00004">
    <property type="entry name" value="AAA"/>
    <property type="match status" value="1"/>
</dbReference>
<dbReference type="AlphaFoldDB" id="A0A1C6SXI1"/>
<feature type="compositionally biased region" description="Pro residues" evidence="5">
    <location>
        <begin position="124"/>
        <end position="133"/>
    </location>
</feature>
<proteinExistence type="inferred from homology"/>
<dbReference type="InterPro" id="IPR041569">
    <property type="entry name" value="AAA_lid_3"/>
</dbReference>
<feature type="domain" description="AAA+ ATPase" evidence="6">
    <location>
        <begin position="233"/>
        <end position="370"/>
    </location>
</feature>
<organism evidence="7 8">
    <name type="scientific">Micromonospora pallida</name>
    <dbReference type="NCBI Taxonomy" id="145854"/>
    <lineage>
        <taxon>Bacteria</taxon>
        <taxon>Bacillati</taxon>
        <taxon>Actinomycetota</taxon>
        <taxon>Actinomycetes</taxon>
        <taxon>Micromonosporales</taxon>
        <taxon>Micromonosporaceae</taxon>
        <taxon>Micromonospora</taxon>
    </lineage>
</organism>
<dbReference type="SMART" id="SM00382">
    <property type="entry name" value="AAA"/>
    <property type="match status" value="1"/>
</dbReference>
<dbReference type="SUPFAM" id="SSF48452">
    <property type="entry name" value="TPR-like"/>
    <property type="match status" value="1"/>
</dbReference>